<reference evidence="2" key="2">
    <citation type="submission" date="2023-01" db="EMBL/GenBank/DDBJ databases">
        <authorList>
            <person name="Sun Q."/>
            <person name="Evtushenko L."/>
        </authorList>
    </citation>
    <scope>NUCLEOTIDE SEQUENCE</scope>
    <source>
        <strain evidence="2">VKM B-2935</strain>
    </source>
</reference>
<evidence type="ECO:0000313" key="2">
    <source>
        <dbReference type="EMBL" id="GLK91692.1"/>
    </source>
</evidence>
<dbReference type="AlphaFoldDB" id="A0A9W6NI99"/>
<reference evidence="2" key="1">
    <citation type="journal article" date="2014" name="Int. J. Syst. Evol. Microbiol.">
        <title>Complete genome sequence of Corynebacterium casei LMG S-19264T (=DSM 44701T), isolated from a smear-ripened cheese.</title>
        <authorList>
            <consortium name="US DOE Joint Genome Institute (JGI-PGF)"/>
            <person name="Walter F."/>
            <person name="Albersmeier A."/>
            <person name="Kalinowski J."/>
            <person name="Ruckert C."/>
        </authorList>
    </citation>
    <scope>NUCLEOTIDE SEQUENCE</scope>
    <source>
        <strain evidence="2">VKM B-2935</strain>
    </source>
</reference>
<keyword evidence="3" id="KW-1185">Reference proteome</keyword>
<organism evidence="2 3">
    <name type="scientific">Pseudomonas turukhanskensis</name>
    <dbReference type="NCBI Taxonomy" id="1806536"/>
    <lineage>
        <taxon>Bacteria</taxon>
        <taxon>Pseudomonadati</taxon>
        <taxon>Pseudomonadota</taxon>
        <taxon>Gammaproteobacteria</taxon>
        <taxon>Pseudomonadales</taxon>
        <taxon>Pseudomonadaceae</taxon>
        <taxon>Pseudomonas</taxon>
    </lineage>
</organism>
<dbReference type="EMBL" id="BSFN01000024">
    <property type="protein sequence ID" value="GLK91692.1"/>
    <property type="molecule type" value="Genomic_DNA"/>
</dbReference>
<feature type="region of interest" description="Disordered" evidence="1">
    <location>
        <begin position="1"/>
        <end position="35"/>
    </location>
</feature>
<accession>A0A9W6NI99</accession>
<proteinExistence type="predicted"/>
<sequence length="81" mass="8968">MVKRVAIAPKKGTRGCRRLPPNQRSTEEAAAEQGECPQALADNASKHFERIFDYEANLIQVRLEIGCTGRCLANAEGHVFQ</sequence>
<protein>
    <submittedName>
        <fullName evidence="2">Uncharacterized protein</fullName>
    </submittedName>
</protein>
<evidence type="ECO:0000313" key="3">
    <source>
        <dbReference type="Proteomes" id="UP001143328"/>
    </source>
</evidence>
<comment type="caution">
    <text evidence="2">The sequence shown here is derived from an EMBL/GenBank/DDBJ whole genome shotgun (WGS) entry which is preliminary data.</text>
</comment>
<gene>
    <name evidence="2" type="ORF">GCM10017655_47560</name>
</gene>
<evidence type="ECO:0000256" key="1">
    <source>
        <dbReference type="SAM" id="MobiDB-lite"/>
    </source>
</evidence>
<name>A0A9W6NI99_9PSED</name>
<dbReference type="Proteomes" id="UP001143328">
    <property type="component" value="Unassembled WGS sequence"/>
</dbReference>